<dbReference type="GO" id="GO:0016020">
    <property type="term" value="C:membrane"/>
    <property type="evidence" value="ECO:0007669"/>
    <property type="project" value="InterPro"/>
</dbReference>
<dbReference type="EMBL" id="CYKH01001262">
    <property type="protein sequence ID" value="CUG86239.1"/>
    <property type="molecule type" value="Genomic_DNA"/>
</dbReference>
<dbReference type="InterPro" id="IPR029044">
    <property type="entry name" value="Nucleotide-diphossugar_trans"/>
</dbReference>
<dbReference type="GO" id="GO:0000032">
    <property type="term" value="P:cell wall mannoprotein biosynthetic process"/>
    <property type="evidence" value="ECO:0007669"/>
    <property type="project" value="TreeGrafter"/>
</dbReference>
<name>A0A0S4J458_BODSA</name>
<evidence type="ECO:0000313" key="5">
    <source>
        <dbReference type="Proteomes" id="UP000051952"/>
    </source>
</evidence>
<keyword evidence="2 4" id="KW-0808">Transferase</keyword>
<dbReference type="PANTHER" id="PTHR31121:SF6">
    <property type="entry name" value="ALPHA-1,2 MANNOSYLTRANSFERASE KTR1"/>
    <property type="match status" value="1"/>
</dbReference>
<dbReference type="Proteomes" id="UP000051952">
    <property type="component" value="Unassembled WGS sequence"/>
</dbReference>
<dbReference type="GO" id="GO:0006487">
    <property type="term" value="P:protein N-linked glycosylation"/>
    <property type="evidence" value="ECO:0007669"/>
    <property type="project" value="TreeGrafter"/>
</dbReference>
<dbReference type="GO" id="GO:0000026">
    <property type="term" value="F:alpha-1,2-mannosyltransferase activity"/>
    <property type="evidence" value="ECO:0007669"/>
    <property type="project" value="TreeGrafter"/>
</dbReference>
<comment type="similarity">
    <text evidence="1">Belongs to the glycosyltransferase 15 family.</text>
</comment>
<organism evidence="4 5">
    <name type="scientific">Bodo saltans</name>
    <name type="common">Flagellated protozoan</name>
    <dbReference type="NCBI Taxonomy" id="75058"/>
    <lineage>
        <taxon>Eukaryota</taxon>
        <taxon>Discoba</taxon>
        <taxon>Euglenozoa</taxon>
        <taxon>Kinetoplastea</taxon>
        <taxon>Metakinetoplastina</taxon>
        <taxon>Eubodonida</taxon>
        <taxon>Bodonidae</taxon>
        <taxon>Bodo</taxon>
    </lineage>
</organism>
<dbReference type="Gene3D" id="3.90.550.10">
    <property type="entry name" value="Spore Coat Polysaccharide Biosynthesis Protein SpsA, Chain A"/>
    <property type="match status" value="1"/>
</dbReference>
<dbReference type="InterPro" id="IPR002685">
    <property type="entry name" value="Glyco_trans_15"/>
</dbReference>
<keyword evidence="3" id="KW-1133">Transmembrane helix</keyword>
<sequence>MKMAPIRLPPRPKKFSGRSQVVLVLFVSAVVVLTMYGAVFRQQLPDEVIPHASTTVETVGGASLVTPTPLLLSATMSPPIQSSRINGVILFLAGGRWDAYFHKECLPRLEKYFLRCHEKEYPVHIFHENMASAQQAAIAALIPSARAVDFENVAAVWKTLPRGVREDTLAEWMQTGLQRKFQGRGYRIMCRFWAGIVWRLPSLQRYDYYWRLDTDSILTGPPLVDPFVTMQQRQCDYGFNRLKGENPHVAVGLWETFQDWAKSTGSTNSQWFQSVKRFAVSPVNQQYWAPMYYNNFELGSMRLKRHKLYDDWFEFVDSKEPFGIFRHRWGDAPLHTLGVMAVIAAEKWHVCNFSKTDVGYRHAATKPGPIVEISCNSTTAAGS</sequence>
<accession>A0A0S4J458</accession>
<dbReference type="Pfam" id="PF01793">
    <property type="entry name" value="Glyco_transf_15"/>
    <property type="match status" value="1"/>
</dbReference>
<gene>
    <name evidence="4" type="ORF">BSAL_92135</name>
</gene>
<dbReference type="AlphaFoldDB" id="A0A0S4J458"/>
<dbReference type="OrthoDB" id="439943at2759"/>
<reference evidence="5" key="1">
    <citation type="submission" date="2015-09" db="EMBL/GenBank/DDBJ databases">
        <authorList>
            <consortium name="Pathogen Informatics"/>
        </authorList>
    </citation>
    <scope>NUCLEOTIDE SEQUENCE [LARGE SCALE GENOMIC DNA]</scope>
    <source>
        <strain evidence="5">Lake Konstanz</strain>
    </source>
</reference>
<evidence type="ECO:0000256" key="2">
    <source>
        <dbReference type="ARBA" id="ARBA00022679"/>
    </source>
</evidence>
<keyword evidence="5" id="KW-1185">Reference proteome</keyword>
<protein>
    <submittedName>
        <fullName evidence="4">Glycosyltransferase family 15, putative</fullName>
    </submittedName>
</protein>
<feature type="transmembrane region" description="Helical" evidence="3">
    <location>
        <begin position="21"/>
        <end position="40"/>
    </location>
</feature>
<dbReference type="SUPFAM" id="SSF53448">
    <property type="entry name" value="Nucleotide-diphospho-sugar transferases"/>
    <property type="match status" value="1"/>
</dbReference>
<keyword evidence="3" id="KW-0472">Membrane</keyword>
<proteinExistence type="inferred from homology"/>
<dbReference type="GO" id="GO:0005794">
    <property type="term" value="C:Golgi apparatus"/>
    <property type="evidence" value="ECO:0007669"/>
    <property type="project" value="TreeGrafter"/>
</dbReference>
<evidence type="ECO:0000256" key="1">
    <source>
        <dbReference type="ARBA" id="ARBA00007677"/>
    </source>
</evidence>
<evidence type="ECO:0000256" key="3">
    <source>
        <dbReference type="SAM" id="Phobius"/>
    </source>
</evidence>
<dbReference type="OMA" id="GYRHNPF"/>
<keyword evidence="3" id="KW-0812">Transmembrane</keyword>
<dbReference type="PANTHER" id="PTHR31121">
    <property type="entry name" value="ALPHA-1,2 MANNOSYLTRANSFERASE KTR1"/>
    <property type="match status" value="1"/>
</dbReference>
<dbReference type="VEuPathDB" id="TriTrypDB:BSAL_92135"/>
<evidence type="ECO:0000313" key="4">
    <source>
        <dbReference type="EMBL" id="CUG86239.1"/>
    </source>
</evidence>